<dbReference type="EMBL" id="JAUTXU010000006">
    <property type="protein sequence ID" value="KAK3724131.1"/>
    <property type="molecule type" value="Genomic_DNA"/>
</dbReference>
<evidence type="ECO:0000313" key="2">
    <source>
        <dbReference type="Proteomes" id="UP001281147"/>
    </source>
</evidence>
<protein>
    <submittedName>
        <fullName evidence="1">Uncharacterized protein</fullName>
    </submittedName>
</protein>
<organism evidence="1 2">
    <name type="scientific">Vermiconidia calcicola</name>
    <dbReference type="NCBI Taxonomy" id="1690605"/>
    <lineage>
        <taxon>Eukaryota</taxon>
        <taxon>Fungi</taxon>
        <taxon>Dikarya</taxon>
        <taxon>Ascomycota</taxon>
        <taxon>Pezizomycotina</taxon>
        <taxon>Dothideomycetes</taxon>
        <taxon>Dothideomycetidae</taxon>
        <taxon>Mycosphaerellales</taxon>
        <taxon>Extremaceae</taxon>
        <taxon>Vermiconidia</taxon>
    </lineage>
</organism>
<sequence>MSDRQARSRRPLCHRDRTPIRFRRTSQVWADNNEEETTSDARSPSGTPAGNEGLAVDHQLLSFTGHALNVENYHMRRRNAFSGPSPEELRHHTHIRSVHEWLYGLPSEAEMDSVHLVNGMSDAVSSSRVSDSDRSVALETIAEEPEDEGIDIEGEDVGDTSDRPPTVANTSNLHDGDLVAEASTSRLSDHGNCITAFEMIAEELEDADSSNVVVIVGSQQDDVDIGRWTRQRGTRRRTISDDESS</sequence>
<dbReference type="Proteomes" id="UP001281147">
    <property type="component" value="Unassembled WGS sequence"/>
</dbReference>
<keyword evidence="2" id="KW-1185">Reference proteome</keyword>
<accession>A0ACC3NWI5</accession>
<evidence type="ECO:0000313" key="1">
    <source>
        <dbReference type="EMBL" id="KAK3724131.1"/>
    </source>
</evidence>
<proteinExistence type="predicted"/>
<comment type="caution">
    <text evidence="1">The sequence shown here is derived from an EMBL/GenBank/DDBJ whole genome shotgun (WGS) entry which is preliminary data.</text>
</comment>
<name>A0ACC3NWI5_9PEZI</name>
<gene>
    <name evidence="1" type="ORF">LTR37_001253</name>
</gene>
<reference evidence="1" key="1">
    <citation type="submission" date="2023-07" db="EMBL/GenBank/DDBJ databases">
        <title>Black Yeasts Isolated from many extreme environments.</title>
        <authorList>
            <person name="Coleine C."/>
            <person name="Stajich J.E."/>
            <person name="Selbmann L."/>
        </authorList>
    </citation>
    <scope>NUCLEOTIDE SEQUENCE</scope>
    <source>
        <strain evidence="1">CCFEE 5714</strain>
    </source>
</reference>